<dbReference type="InterPro" id="IPR020843">
    <property type="entry name" value="ER"/>
</dbReference>
<comment type="catalytic activity">
    <reaction evidence="27">
        <text>a (3R)-hydroxyacyl-[ACP] = a (2E)-enoyl-[ACP] + H2O</text>
        <dbReference type="Rhea" id="RHEA:13097"/>
        <dbReference type="Rhea" id="RHEA-COMP:9925"/>
        <dbReference type="Rhea" id="RHEA-COMP:9945"/>
        <dbReference type="ChEBI" id="CHEBI:15377"/>
        <dbReference type="ChEBI" id="CHEBI:78784"/>
        <dbReference type="ChEBI" id="CHEBI:78827"/>
        <dbReference type="EC" id="4.2.1.59"/>
    </reaction>
    <physiologicalReaction direction="left-to-right" evidence="27">
        <dbReference type="Rhea" id="RHEA:13098"/>
    </physiologicalReaction>
</comment>
<evidence type="ECO:0000256" key="47">
    <source>
        <dbReference type="ARBA" id="ARBA00048289"/>
    </source>
</evidence>
<comment type="catalytic activity">
    <reaction evidence="25">
        <text>(3R)-hydroxyhexanoyl-[ACP] = (2E)-hexenoyl-[ACP] + H2O</text>
        <dbReference type="Rhea" id="RHEA:41828"/>
        <dbReference type="Rhea" id="RHEA-COMP:9630"/>
        <dbReference type="Rhea" id="RHEA-COMP:9631"/>
        <dbReference type="ChEBI" id="CHEBI:15377"/>
        <dbReference type="ChEBI" id="CHEBI:78457"/>
        <dbReference type="ChEBI" id="CHEBI:78458"/>
    </reaction>
    <physiologicalReaction direction="left-to-right" evidence="25">
        <dbReference type="Rhea" id="RHEA:41829"/>
    </physiologicalReaction>
</comment>
<comment type="catalytic activity">
    <reaction evidence="33">
        <text>acetyl-CoA + n malonyl-CoA + 2n NADPH + 2n H(+) = a long-chain fatty acid + (n+1) CoA + n CO2 + 2n NADP(+).</text>
        <dbReference type="EC" id="2.3.1.85"/>
    </reaction>
</comment>
<comment type="catalytic activity">
    <reaction evidence="63">
        <text>octanoyl-[ACP] + malonyl-[ACP] + H(+) = 3-oxodecanoyl-[ACP] + holo-[ACP] + CO2</text>
        <dbReference type="Rhea" id="RHEA:41852"/>
        <dbReference type="Rhea" id="RHEA-COMP:9623"/>
        <dbReference type="Rhea" id="RHEA-COMP:9636"/>
        <dbReference type="Rhea" id="RHEA-COMP:9637"/>
        <dbReference type="Rhea" id="RHEA-COMP:9685"/>
        <dbReference type="ChEBI" id="CHEBI:15378"/>
        <dbReference type="ChEBI" id="CHEBI:16526"/>
        <dbReference type="ChEBI" id="CHEBI:64479"/>
        <dbReference type="ChEBI" id="CHEBI:78449"/>
        <dbReference type="ChEBI" id="CHEBI:78463"/>
        <dbReference type="ChEBI" id="CHEBI:78464"/>
    </reaction>
    <physiologicalReaction direction="left-to-right" evidence="63">
        <dbReference type="Rhea" id="RHEA:41853"/>
    </physiologicalReaction>
</comment>
<keyword evidence="68" id="KW-1185">Reference proteome</keyword>
<comment type="catalytic activity">
    <reaction evidence="39">
        <text>(2E)-butenoyl-[ACP] + NADPH + H(+) = butanoyl-[ACP] + NADP(+)</text>
        <dbReference type="Rhea" id="RHEA:41812"/>
        <dbReference type="Rhea" id="RHEA-COMP:9627"/>
        <dbReference type="Rhea" id="RHEA-COMP:9628"/>
        <dbReference type="ChEBI" id="CHEBI:15378"/>
        <dbReference type="ChEBI" id="CHEBI:57783"/>
        <dbReference type="ChEBI" id="CHEBI:58349"/>
        <dbReference type="ChEBI" id="CHEBI:78453"/>
        <dbReference type="ChEBI" id="CHEBI:78454"/>
    </reaction>
    <physiologicalReaction direction="left-to-right" evidence="39">
        <dbReference type="Rhea" id="RHEA:41813"/>
    </physiologicalReaction>
</comment>
<dbReference type="FunFam" id="3.40.50.720:FF:000209">
    <property type="entry name" value="Polyketide synthase Pks12"/>
    <property type="match status" value="1"/>
</dbReference>
<evidence type="ECO:0000256" key="36">
    <source>
        <dbReference type="ARBA" id="ARBA00047400"/>
    </source>
</evidence>
<dbReference type="Pfam" id="PF00975">
    <property type="entry name" value="Thioesterase"/>
    <property type="match status" value="1"/>
</dbReference>
<keyword evidence="13" id="KW-0378">Hydrolase</keyword>
<keyword evidence="14" id="KW-0276">Fatty acid metabolism</keyword>
<dbReference type="SMART" id="SM00822">
    <property type="entry name" value="PKS_KR"/>
    <property type="match status" value="1"/>
</dbReference>
<evidence type="ECO:0000256" key="62">
    <source>
        <dbReference type="ARBA" id="ARBA00049521"/>
    </source>
</evidence>
<comment type="catalytic activity">
    <reaction evidence="59">
        <text>3-oxohexadecanoyl-[ACP] + NADPH + H(+) = (3R)-hydroxyhexadecanoyl-[ACP] + NADP(+)</text>
        <dbReference type="Rhea" id="RHEA:41904"/>
        <dbReference type="Rhea" id="RHEA-COMP:9649"/>
        <dbReference type="Rhea" id="RHEA-COMP:9650"/>
        <dbReference type="ChEBI" id="CHEBI:15378"/>
        <dbReference type="ChEBI" id="CHEBI:57783"/>
        <dbReference type="ChEBI" id="CHEBI:58349"/>
        <dbReference type="ChEBI" id="CHEBI:78478"/>
        <dbReference type="ChEBI" id="CHEBI:78480"/>
    </reaction>
    <physiologicalReaction direction="left-to-right" evidence="59">
        <dbReference type="Rhea" id="RHEA:41905"/>
    </physiologicalReaction>
</comment>
<evidence type="ECO:0000256" key="22">
    <source>
        <dbReference type="ARBA" id="ARBA00023268"/>
    </source>
</evidence>
<evidence type="ECO:0000256" key="26">
    <source>
        <dbReference type="ARBA" id="ARBA00023388"/>
    </source>
</evidence>
<comment type="catalytic activity">
    <reaction evidence="31">
        <text>(3R)-hydroxybutanoyl-[ACP] = (2E)-butenoyl-[ACP] + H2O</text>
        <dbReference type="Rhea" id="RHEA:41808"/>
        <dbReference type="Rhea" id="RHEA-COMP:9626"/>
        <dbReference type="Rhea" id="RHEA-COMP:9627"/>
        <dbReference type="ChEBI" id="CHEBI:15377"/>
        <dbReference type="ChEBI" id="CHEBI:78451"/>
        <dbReference type="ChEBI" id="CHEBI:78453"/>
    </reaction>
    <physiologicalReaction direction="left-to-right" evidence="31">
        <dbReference type="Rhea" id="RHEA:41809"/>
    </physiologicalReaction>
</comment>
<dbReference type="Proteomes" id="UP000494040">
    <property type="component" value="Unassembled WGS sequence"/>
</dbReference>
<evidence type="ECO:0000256" key="10">
    <source>
        <dbReference type="ARBA" id="ARBA00022553"/>
    </source>
</evidence>
<evidence type="ECO:0000256" key="7">
    <source>
        <dbReference type="ARBA" id="ARBA00018769"/>
    </source>
</evidence>
<comment type="catalytic activity">
    <reaction evidence="34">
        <text>3-oxooctadecanoyl-[ACP] + NADPH + H(+) = (3R)-hydroxyoctadecanoyl-[ACP] + NADP(+)</text>
        <dbReference type="Rhea" id="RHEA:41920"/>
        <dbReference type="Rhea" id="RHEA-COMP:9653"/>
        <dbReference type="Rhea" id="RHEA-COMP:9654"/>
        <dbReference type="ChEBI" id="CHEBI:15378"/>
        <dbReference type="ChEBI" id="CHEBI:57783"/>
        <dbReference type="ChEBI" id="CHEBI:58349"/>
        <dbReference type="ChEBI" id="CHEBI:78487"/>
        <dbReference type="ChEBI" id="CHEBI:78488"/>
    </reaction>
    <physiologicalReaction direction="left-to-right" evidence="34">
        <dbReference type="Rhea" id="RHEA:41921"/>
    </physiologicalReaction>
</comment>
<dbReference type="RefSeq" id="XP_014250611.1">
    <property type="nucleotide sequence ID" value="XM_014395125.2"/>
</dbReference>
<dbReference type="InterPro" id="IPR050091">
    <property type="entry name" value="PKS_NRPS_Biosynth_Enz"/>
</dbReference>
<dbReference type="CDD" id="cd00833">
    <property type="entry name" value="PKS"/>
    <property type="match status" value="1"/>
</dbReference>
<comment type="catalytic activity">
    <reaction evidence="41">
        <text>(2E)-hexadecenoyl-[ACP] + NADPH + H(+) = hexadecanoyl-[ACP] + NADP(+)</text>
        <dbReference type="Rhea" id="RHEA:41912"/>
        <dbReference type="Rhea" id="RHEA-COMP:9651"/>
        <dbReference type="Rhea" id="RHEA-COMP:9652"/>
        <dbReference type="ChEBI" id="CHEBI:15378"/>
        <dbReference type="ChEBI" id="CHEBI:57783"/>
        <dbReference type="ChEBI" id="CHEBI:58349"/>
        <dbReference type="ChEBI" id="CHEBI:78481"/>
        <dbReference type="ChEBI" id="CHEBI:78483"/>
    </reaction>
    <physiologicalReaction direction="left-to-right" evidence="41">
        <dbReference type="Rhea" id="RHEA:41913"/>
    </physiologicalReaction>
</comment>
<dbReference type="PROSITE" id="PS52019">
    <property type="entry name" value="PKS_MFAS_DH"/>
    <property type="match status" value="1"/>
</dbReference>
<evidence type="ECO:0000259" key="65">
    <source>
        <dbReference type="PROSITE" id="PS52004"/>
    </source>
</evidence>
<dbReference type="Gene3D" id="3.40.50.720">
    <property type="entry name" value="NAD(P)-binding Rossmann-like Domain"/>
    <property type="match status" value="1"/>
</dbReference>
<dbReference type="Pfam" id="PF00109">
    <property type="entry name" value="ketoacyl-synt"/>
    <property type="match status" value="1"/>
</dbReference>
<dbReference type="InterPro" id="IPR014043">
    <property type="entry name" value="Acyl_transferase_dom"/>
</dbReference>
<evidence type="ECO:0000256" key="28">
    <source>
        <dbReference type="ARBA" id="ARBA00023398"/>
    </source>
</evidence>
<comment type="catalytic activity">
    <reaction evidence="61">
        <text>butanoyl-[ACP] + malonyl-[ACP] + H(+) = 3-oxohexanoyl-[ACP] + holo-[ACP] + CO2</text>
        <dbReference type="Rhea" id="RHEA:41820"/>
        <dbReference type="Rhea" id="RHEA-COMP:9623"/>
        <dbReference type="Rhea" id="RHEA-COMP:9628"/>
        <dbReference type="Rhea" id="RHEA-COMP:9629"/>
        <dbReference type="Rhea" id="RHEA-COMP:9685"/>
        <dbReference type="ChEBI" id="CHEBI:15378"/>
        <dbReference type="ChEBI" id="CHEBI:16526"/>
        <dbReference type="ChEBI" id="CHEBI:64479"/>
        <dbReference type="ChEBI" id="CHEBI:78449"/>
        <dbReference type="ChEBI" id="CHEBI:78454"/>
        <dbReference type="ChEBI" id="CHEBI:78456"/>
    </reaction>
    <physiologicalReaction direction="left-to-right" evidence="61">
        <dbReference type="Rhea" id="RHEA:41821"/>
    </physiologicalReaction>
</comment>
<evidence type="ECO:0000256" key="43">
    <source>
        <dbReference type="ARBA" id="ARBA00047953"/>
    </source>
</evidence>
<evidence type="ECO:0000256" key="19">
    <source>
        <dbReference type="ARBA" id="ARBA00023027"/>
    </source>
</evidence>
<keyword evidence="17" id="KW-0007">Acetylation</keyword>
<sequence>MSSNVEEMRLGNEKMKKIRQEVVISGISGKFPESDNMEELKENLLNNVDMVTTADGRWPKGIYGTPERLGKIKDLSKFDSNYFSVHAKQAQVLDPQIRLMLELTYEAMVDAGVNPEDLRGTNTGVYIGASYSESGEIFMGSGVGLTGYELTGSSKAMFANRISYSFDLKGPSLIIDTACSSSMLAFHMAANAIRNGEIDAAIVGGAHICLKPVTSYQFLILNMLSPDGACKVFDKDANGYVRCETVSVLLLQKSQDAKRIYSYVVHTGINCDGNKKEGITYPSGKCQKNLMKRVFDEVDLNPNMVSYIEAHGTGTKVGDPEEVAGIAEIFCKDRKNPLLVGSVKSNMGHAEPASGVCALAKVIIAMETGILPANLHFKEPNPDLPALIDGRIKVVNKNTKWNGGYVAMNSFGFGGSNAHIILKSNPKQKKADLKNHRLVPVCYSGRNEEAIKSFFQYLNKLPRDDGFISLIHNIHKRHIPGHNFRGYTILGANEKIQEISEESGRREIWYMFTGMGCQWPGMGKAFMCLKPFSDAIHICAAALSTVGVDLLDLIMNANETTFDKLIHSFVCITSIQIGLVDVLTALGIKPDMIIGHSAGELSCGYADGCMTREQAVLSAYWRGKSTLETKLSPGLMAAIGLPWKEAKRRCPPSVYPACHNGENSVTISGGKCEVEEFLEELKKENIFTKKVASSDIAFHSCYISDVAPKLLKKLQTVIPTPKARSTKWLSSSVPESEWESEIASTASPSYYVNNLLSPVLFHDVALKIPDGALVIEIGPHSIFQSILKKTTPKNCLNIGLTKKLVPDELAHFMANVGKLFIAGHNPDLSVFHGPADFPVPAGTPMISPRVVWDHSATWKVANFRILTGLNSMEFRAEIDMSYETNAYIKGHTIDGRVLFPAAGYLCLAWKAYVWFLYRKDENLPVSIENVSFLRATVMPNDGAVTFCIGINTVTGNFEITEGNALVVTGQISILENLNDTVGPITKKQTSEFKELEKEEIYRNLHLRGYNYDGLFRGIKSCEILGDNGLLEWKNNWVTFIDTMLQFMIIGVNSRQLCLPTKILKITIDPKKHLELLNGLEEIPIQRMKSTGIIRSGGVEIRGMKASRMSKKIVTQAAKLEQYCFMPYNPDKEVPWQEALTVLVHLVLENSRNRMKIAEFHQDVENVFAPDVLKIIESEPLAHAEILVHSDILTVHRESLEPLNIKSYNLENNLDLVITSDLTENVKAAVNAIRTNGFILTYRGENKDDFNDYSLEKISRINTEKGTMALFRKVENWNMPICLEVKSNFDWIDNLKEALKTSVDTGKKYLLVAKESVSGLVGMFNCLRQEPGGENFRCLFLNDDVDLDHCKEQLKKDMLMNIYKDGKWGSMRHLLVNRLNDTVDMTHAYISTLVRGDLSSLRWITSPLYNYRQGLDLCTVYYSPLNFKDVMIATGKLVINEEFSPKSFEKDWHLGIEFAGIDSNGQRIMSSTIHPGLATHVEYIKELAWLIPAKWSLKEAATIPTVYTTVYYSLFLRGNLKRNESILIHAGSGGVGQAAIRVAFSMDCEVFTTVSSKEKKEFLLKTFPKLKEANIGNSRDTSFEQLVMARTEGRGVDLVLNSLAGELLHASIRCLANYGRFLEIGKFDSIKDTKIGTACLLKSVSFCGIHIDDLMVDKSQVPILKKLHDMVQEGIDAGVVQPLPYTTFHHSQVEQAFRFLATGKHIGKVILEIKNGEESENNSTLGVVPAIPKTYMNPKKSYVVLGGLGGFGLELTNWLLSRGAKNILLGSRRGVKTGYQQMCLQRWKELGFNVAVSTQDTTNLSGAEKLLEEANKMAPVGGIFNLAVVLQDALFENQSKESFQEVCRSKVNTTKNLDVASRKLCPDLQLFVVFSSVSCGRGNPGQTNYGYANSVMERLCEARHAAGLPGLAIQWGAVGDVGLVIESLKGSNETVIGGTVPQRITSCLDTLDTFLQMNHPVLSSLVLADRIQKSKDKDSKIEDIIANILGIRSAKNVPGSLTLGDLGMDSLMGAEIKQVLEFNYDCFLNASQIRNLTFDQLRLLNSSNANEKAENALNTDDENYDSEGLIPKKKVVKMKSGTSSNKTPWFFIHPIEGKVEPLKFIADSMDTDEDIWGLQCTEDVPLNSVEELAELYIKEIQKVQKKGPYKILGYSFGCIIAYEMASQLEKTGDYSLLVFLDGGPYMVSTATEIYRQSRKTEKSDEVDAFAYFVSQYNPSVDFAKALTTMRSLPDLEAKLSYTTSLLKNLTYSEKEISDAAYAFFKKLALAEAYKPTGVINSKVILINSTDNFITLDLETKLSKLCRQTISYHTIEGDHRAIVQGENGKKVARLVSNL</sequence>
<dbReference type="SUPFAM" id="SSF55048">
    <property type="entry name" value="Probable ACP-binding domain of malonyl-CoA ACP transacylase"/>
    <property type="match status" value="1"/>
</dbReference>
<evidence type="ECO:0000256" key="57">
    <source>
        <dbReference type="ARBA" id="ARBA00049171"/>
    </source>
</evidence>
<evidence type="ECO:0000256" key="5">
    <source>
        <dbReference type="ARBA" id="ARBA00012948"/>
    </source>
</evidence>
<evidence type="ECO:0000256" key="25">
    <source>
        <dbReference type="ARBA" id="ARBA00023373"/>
    </source>
</evidence>
<dbReference type="Pfam" id="PF21149">
    <property type="entry name" value="FAS_pseudo-KR"/>
    <property type="match status" value="1"/>
</dbReference>
<comment type="catalytic activity">
    <reaction evidence="55">
        <text>(2E)-octadecenoyl-[ACP] + NADPH + H(+) = octadecanoyl-[ACP] + NADP(+)</text>
        <dbReference type="Rhea" id="RHEA:41928"/>
        <dbReference type="Rhea" id="RHEA-COMP:9655"/>
        <dbReference type="Rhea" id="RHEA-COMP:9656"/>
        <dbReference type="ChEBI" id="CHEBI:15378"/>
        <dbReference type="ChEBI" id="CHEBI:57783"/>
        <dbReference type="ChEBI" id="CHEBI:58349"/>
        <dbReference type="ChEBI" id="CHEBI:78489"/>
        <dbReference type="ChEBI" id="CHEBI:78495"/>
    </reaction>
    <physiologicalReaction direction="left-to-right" evidence="55">
        <dbReference type="Rhea" id="RHEA:41929"/>
    </physiologicalReaction>
</comment>
<dbReference type="GO" id="GO:0019171">
    <property type="term" value="F:(3R)-hydroxyacyl-[acyl-carrier-protein] dehydratase activity"/>
    <property type="evidence" value="ECO:0007669"/>
    <property type="project" value="UniProtKB-EC"/>
</dbReference>
<dbReference type="InterPro" id="IPR001031">
    <property type="entry name" value="Thioesterase"/>
</dbReference>
<dbReference type="GO" id="GO:0004315">
    <property type="term" value="F:3-oxoacyl-[acyl-carrier-protein] synthase activity"/>
    <property type="evidence" value="ECO:0007669"/>
    <property type="project" value="UniProtKB-EC"/>
</dbReference>
<evidence type="ECO:0000256" key="16">
    <source>
        <dbReference type="ARBA" id="ARBA00022898"/>
    </source>
</evidence>
<dbReference type="GeneID" id="106667275"/>
<dbReference type="InterPro" id="IPR032821">
    <property type="entry name" value="PKS_assoc"/>
</dbReference>
<comment type="catalytic activity">
    <reaction evidence="50">
        <text>3-oxohexanoyl-[ACP] + NADPH + H(+) = (3R)-hydroxyhexanoyl-[ACP] + NADP(+)</text>
        <dbReference type="Rhea" id="RHEA:41824"/>
        <dbReference type="Rhea" id="RHEA-COMP:9629"/>
        <dbReference type="Rhea" id="RHEA-COMP:9630"/>
        <dbReference type="ChEBI" id="CHEBI:15378"/>
        <dbReference type="ChEBI" id="CHEBI:57783"/>
        <dbReference type="ChEBI" id="CHEBI:58349"/>
        <dbReference type="ChEBI" id="CHEBI:78456"/>
        <dbReference type="ChEBI" id="CHEBI:78457"/>
    </reaction>
    <physiologicalReaction direction="left-to-right" evidence="50">
        <dbReference type="Rhea" id="RHEA:41825"/>
    </physiologicalReaction>
</comment>
<evidence type="ECO:0000256" key="13">
    <source>
        <dbReference type="ARBA" id="ARBA00022801"/>
    </source>
</evidence>
<comment type="catalytic activity">
    <reaction evidence="53">
        <text>hexadecanoyl-[ACP] + H2O = hexadecanoate + holo-[ACP] + H(+)</text>
        <dbReference type="Rhea" id="RHEA:41932"/>
        <dbReference type="Rhea" id="RHEA-COMP:9652"/>
        <dbReference type="Rhea" id="RHEA-COMP:9685"/>
        <dbReference type="ChEBI" id="CHEBI:7896"/>
        <dbReference type="ChEBI" id="CHEBI:15377"/>
        <dbReference type="ChEBI" id="CHEBI:15378"/>
        <dbReference type="ChEBI" id="CHEBI:64479"/>
        <dbReference type="ChEBI" id="CHEBI:78483"/>
        <dbReference type="EC" id="3.1.2.14"/>
    </reaction>
    <physiologicalReaction direction="left-to-right" evidence="53">
        <dbReference type="Rhea" id="RHEA:41933"/>
    </physiologicalReaction>
</comment>
<evidence type="ECO:0000256" key="56">
    <source>
        <dbReference type="ARBA" id="ARBA00049109"/>
    </source>
</evidence>
<evidence type="ECO:0000256" key="51">
    <source>
        <dbReference type="ARBA" id="ARBA00048650"/>
    </source>
</evidence>
<dbReference type="InterPro" id="IPR057326">
    <property type="entry name" value="KR_dom"/>
</dbReference>
<evidence type="ECO:0000256" key="61">
    <source>
        <dbReference type="ARBA" id="ARBA00049449"/>
    </source>
</evidence>
<dbReference type="Gene3D" id="3.40.50.1820">
    <property type="entry name" value="alpha/beta hydrolase"/>
    <property type="match status" value="1"/>
</dbReference>
<evidence type="ECO:0000256" key="18">
    <source>
        <dbReference type="ARBA" id="ARBA00023002"/>
    </source>
</evidence>
<evidence type="ECO:0000256" key="4">
    <source>
        <dbReference type="ARBA" id="ARBA00012873"/>
    </source>
</evidence>
<dbReference type="Pfam" id="PF02801">
    <property type="entry name" value="Ketoacyl-synt_C"/>
    <property type="match status" value="1"/>
</dbReference>
<evidence type="ECO:0000256" key="60">
    <source>
        <dbReference type="ARBA" id="ARBA00049422"/>
    </source>
</evidence>
<comment type="catalytic activity">
    <reaction evidence="28">
        <text>(3R)-hydroxytetradecanoyl-[ACP] = (2E)-tetradecenoyl-[ACP] + H2O</text>
        <dbReference type="Rhea" id="RHEA:41892"/>
        <dbReference type="Rhea" id="RHEA-COMP:9646"/>
        <dbReference type="Rhea" id="RHEA-COMP:9647"/>
        <dbReference type="ChEBI" id="CHEBI:15377"/>
        <dbReference type="ChEBI" id="CHEBI:78474"/>
        <dbReference type="ChEBI" id="CHEBI:78475"/>
    </reaction>
    <physiologicalReaction direction="left-to-right" evidence="28">
        <dbReference type="Rhea" id="RHEA:41893"/>
    </physiologicalReaction>
</comment>
<feature type="domain" description="Ketosynthase family 3 (KS3)" evidence="65">
    <location>
        <begin position="19"/>
        <end position="424"/>
    </location>
</feature>
<evidence type="ECO:0000256" key="49">
    <source>
        <dbReference type="ARBA" id="ARBA00048506"/>
    </source>
</evidence>
<keyword evidence="19" id="KW-0520">NAD</keyword>
<comment type="catalytic activity">
    <reaction evidence="60">
        <text>3-oxooctanoyl-[ACP] + NADPH + H(+) = (3R)-hydroxyoctanoyl-[ACP] + NADP(+)</text>
        <dbReference type="Rhea" id="RHEA:41840"/>
        <dbReference type="Rhea" id="RHEA-COMP:9633"/>
        <dbReference type="Rhea" id="RHEA-COMP:9634"/>
        <dbReference type="ChEBI" id="CHEBI:15378"/>
        <dbReference type="ChEBI" id="CHEBI:57783"/>
        <dbReference type="ChEBI" id="CHEBI:58349"/>
        <dbReference type="ChEBI" id="CHEBI:78460"/>
        <dbReference type="ChEBI" id="CHEBI:78461"/>
    </reaction>
    <physiologicalReaction direction="left-to-right" evidence="60">
        <dbReference type="Rhea" id="RHEA:41841"/>
    </physiologicalReaction>
</comment>
<dbReference type="InterPro" id="IPR014031">
    <property type="entry name" value="Ketoacyl_synth_C"/>
</dbReference>
<dbReference type="EnsemblMetazoa" id="XM_014395125.2">
    <property type="protein sequence ID" value="XP_014250611.1"/>
    <property type="gene ID" value="LOC106667275"/>
</dbReference>
<comment type="catalytic activity">
    <reaction evidence="58">
        <text>3-oxododecanoyl-[ACP] + NADPH + H(+) = (3R)-hydroxydodecanoyl-[ACP] + NADP(+)</text>
        <dbReference type="Rhea" id="RHEA:41872"/>
        <dbReference type="Rhea" id="RHEA-COMP:9641"/>
        <dbReference type="Rhea" id="RHEA-COMP:9642"/>
        <dbReference type="ChEBI" id="CHEBI:15378"/>
        <dbReference type="ChEBI" id="CHEBI:57783"/>
        <dbReference type="ChEBI" id="CHEBI:58349"/>
        <dbReference type="ChEBI" id="CHEBI:78469"/>
        <dbReference type="ChEBI" id="CHEBI:78470"/>
    </reaction>
    <physiologicalReaction direction="left-to-right" evidence="58">
        <dbReference type="Rhea" id="RHEA:41873"/>
    </physiologicalReaction>
</comment>
<dbReference type="GO" id="GO:0004316">
    <property type="term" value="F:3-oxoacyl-[acyl-carrier-protein] reductase (NADPH) activity"/>
    <property type="evidence" value="ECO:0007669"/>
    <property type="project" value="UniProtKB-EC"/>
</dbReference>
<dbReference type="Gene3D" id="1.10.1200.10">
    <property type="entry name" value="ACP-like"/>
    <property type="match status" value="1"/>
</dbReference>
<keyword evidence="11" id="KW-0808">Transferase</keyword>
<comment type="catalytic activity">
    <reaction evidence="49">
        <text>a fatty acyl-[ACP] + malonyl-[ACP] + H(+) = a 3-oxoacyl-[ACP] + holo-[ACP] + CO2</text>
        <dbReference type="Rhea" id="RHEA:22836"/>
        <dbReference type="Rhea" id="RHEA-COMP:9623"/>
        <dbReference type="Rhea" id="RHEA-COMP:9685"/>
        <dbReference type="Rhea" id="RHEA-COMP:9916"/>
        <dbReference type="Rhea" id="RHEA-COMP:14125"/>
        <dbReference type="ChEBI" id="CHEBI:15378"/>
        <dbReference type="ChEBI" id="CHEBI:16526"/>
        <dbReference type="ChEBI" id="CHEBI:64479"/>
        <dbReference type="ChEBI" id="CHEBI:78449"/>
        <dbReference type="ChEBI" id="CHEBI:78776"/>
        <dbReference type="ChEBI" id="CHEBI:138651"/>
        <dbReference type="EC" id="2.3.1.41"/>
    </reaction>
    <physiologicalReaction direction="left-to-right" evidence="49">
        <dbReference type="Rhea" id="RHEA:22837"/>
    </physiologicalReaction>
</comment>
<dbReference type="GO" id="GO:0004313">
    <property type="term" value="F:[acyl-carrier-protein] S-acetyltransferase activity"/>
    <property type="evidence" value="ECO:0007669"/>
    <property type="project" value="UniProtKB-EC"/>
</dbReference>
<dbReference type="EC" id="2.3.1.41" evidence="6"/>
<dbReference type="Pfam" id="PF08659">
    <property type="entry name" value="KR"/>
    <property type="match status" value="1"/>
</dbReference>
<dbReference type="CDD" id="cd05195">
    <property type="entry name" value="enoyl_red"/>
    <property type="match status" value="1"/>
</dbReference>
<evidence type="ECO:0000256" key="50">
    <source>
        <dbReference type="ARBA" id="ARBA00048571"/>
    </source>
</evidence>
<evidence type="ECO:0000256" key="31">
    <source>
        <dbReference type="ARBA" id="ARBA00023402"/>
    </source>
</evidence>
<comment type="catalytic activity">
    <reaction evidence="30">
        <text>(3R)-hydroxyhexadecanoyl-[ACP] = (2E)-hexadecenoyl-[ACP] + H2O</text>
        <dbReference type="Rhea" id="RHEA:41908"/>
        <dbReference type="Rhea" id="RHEA-COMP:9650"/>
        <dbReference type="Rhea" id="RHEA-COMP:9651"/>
        <dbReference type="ChEBI" id="CHEBI:15377"/>
        <dbReference type="ChEBI" id="CHEBI:78480"/>
        <dbReference type="ChEBI" id="CHEBI:78481"/>
    </reaction>
    <physiologicalReaction direction="left-to-right" evidence="30">
        <dbReference type="Rhea" id="RHEA:41909"/>
    </physiologicalReaction>
</comment>
<comment type="catalytic activity">
    <reaction evidence="45">
        <text>hexadecanoyl-[ACP] + malonyl-[ACP] + H(+) = 3-oxooctadecanoyl-[ACP] + holo-[ACP] + CO2</text>
        <dbReference type="Rhea" id="RHEA:41916"/>
        <dbReference type="Rhea" id="RHEA-COMP:9623"/>
        <dbReference type="Rhea" id="RHEA-COMP:9652"/>
        <dbReference type="Rhea" id="RHEA-COMP:9653"/>
        <dbReference type="Rhea" id="RHEA-COMP:9685"/>
        <dbReference type="ChEBI" id="CHEBI:15378"/>
        <dbReference type="ChEBI" id="CHEBI:16526"/>
        <dbReference type="ChEBI" id="CHEBI:64479"/>
        <dbReference type="ChEBI" id="CHEBI:78449"/>
        <dbReference type="ChEBI" id="CHEBI:78483"/>
        <dbReference type="ChEBI" id="CHEBI:78487"/>
    </reaction>
    <physiologicalReaction direction="left-to-right" evidence="45">
        <dbReference type="Rhea" id="RHEA:41917"/>
    </physiologicalReaction>
</comment>
<comment type="catalytic activity">
    <reaction evidence="48">
        <text>(2E)-octenoyl-[ACP] + NADPH + H(+) = octanoyl-[ACP] + NADP(+)</text>
        <dbReference type="Rhea" id="RHEA:41848"/>
        <dbReference type="Rhea" id="RHEA-COMP:9635"/>
        <dbReference type="Rhea" id="RHEA-COMP:9636"/>
        <dbReference type="ChEBI" id="CHEBI:15378"/>
        <dbReference type="ChEBI" id="CHEBI:57783"/>
        <dbReference type="ChEBI" id="CHEBI:58349"/>
        <dbReference type="ChEBI" id="CHEBI:78462"/>
        <dbReference type="ChEBI" id="CHEBI:78463"/>
    </reaction>
    <physiologicalReaction direction="left-to-right" evidence="48">
        <dbReference type="Rhea" id="RHEA:41849"/>
    </physiologicalReaction>
</comment>
<dbReference type="EC" id="2.3.1.85" evidence="4"/>
<feature type="domain" description="PKS/mFAS DH" evidence="66">
    <location>
        <begin position="854"/>
        <end position="1133"/>
    </location>
</feature>
<keyword evidence="16" id="KW-0663">Pyridoxal phosphate</keyword>
<comment type="catalytic activity">
    <reaction evidence="35">
        <text>hexanoyl-[ACP] + malonyl-[ACP] + H(+) = 3-oxooctanoyl-[ACP] + holo-[ACP] + CO2</text>
        <dbReference type="Rhea" id="RHEA:41836"/>
        <dbReference type="Rhea" id="RHEA-COMP:9623"/>
        <dbReference type="Rhea" id="RHEA-COMP:9632"/>
        <dbReference type="Rhea" id="RHEA-COMP:9633"/>
        <dbReference type="Rhea" id="RHEA-COMP:9685"/>
        <dbReference type="ChEBI" id="CHEBI:15378"/>
        <dbReference type="ChEBI" id="CHEBI:16526"/>
        <dbReference type="ChEBI" id="CHEBI:64479"/>
        <dbReference type="ChEBI" id="CHEBI:78449"/>
        <dbReference type="ChEBI" id="CHEBI:78459"/>
        <dbReference type="ChEBI" id="CHEBI:78460"/>
    </reaction>
    <physiologicalReaction direction="left-to-right" evidence="35">
        <dbReference type="Rhea" id="RHEA:41837"/>
    </physiologicalReaction>
</comment>
<evidence type="ECO:0000256" key="8">
    <source>
        <dbReference type="ARBA" id="ARBA00022450"/>
    </source>
</evidence>
<dbReference type="Gene3D" id="3.90.180.10">
    <property type="entry name" value="Medium-chain alcohol dehydrogenases, catalytic domain"/>
    <property type="match status" value="1"/>
</dbReference>
<evidence type="ECO:0000256" key="3">
    <source>
        <dbReference type="ARBA" id="ARBA00012480"/>
    </source>
</evidence>
<comment type="catalytic activity">
    <reaction evidence="57">
        <text>(2E)-tetradecenoyl-[ACP] + NADPH + H(+) = tetradecanoyl-[ACP] + NADP(+)</text>
        <dbReference type="Rhea" id="RHEA:41896"/>
        <dbReference type="Rhea" id="RHEA-COMP:9647"/>
        <dbReference type="Rhea" id="RHEA-COMP:9648"/>
        <dbReference type="ChEBI" id="CHEBI:15378"/>
        <dbReference type="ChEBI" id="CHEBI:57783"/>
        <dbReference type="ChEBI" id="CHEBI:58349"/>
        <dbReference type="ChEBI" id="CHEBI:78475"/>
        <dbReference type="ChEBI" id="CHEBI:78477"/>
    </reaction>
    <physiologicalReaction direction="left-to-right" evidence="57">
        <dbReference type="Rhea" id="RHEA:41897"/>
    </physiologicalReaction>
</comment>
<protein>
    <recommendedName>
        <fullName evidence="7">Fatty acid synthase</fullName>
        <ecNumber evidence="5">1.1.1.100</ecNumber>
        <ecNumber evidence="2">1.3.1.39</ecNumber>
        <ecNumber evidence="6">2.3.1.41</ecNumber>
        <ecNumber evidence="4">2.3.1.85</ecNumber>
        <ecNumber evidence="3">3.1.2.14</ecNumber>
    </recommendedName>
</protein>
<evidence type="ECO:0000256" key="41">
    <source>
        <dbReference type="ARBA" id="ARBA00047810"/>
    </source>
</evidence>
<dbReference type="InterPro" id="IPR049391">
    <property type="entry name" value="FAS_pseudo-KR"/>
</dbReference>
<evidence type="ECO:0000256" key="35">
    <source>
        <dbReference type="ARBA" id="ARBA00047394"/>
    </source>
</evidence>
<evidence type="ECO:0000256" key="63">
    <source>
        <dbReference type="ARBA" id="ARBA00049533"/>
    </source>
</evidence>
<dbReference type="InterPro" id="IPR001227">
    <property type="entry name" value="Ac_transferase_dom_sf"/>
</dbReference>
<evidence type="ECO:0000256" key="46">
    <source>
        <dbReference type="ARBA" id="ARBA00048281"/>
    </source>
</evidence>
<dbReference type="InterPro" id="IPR049552">
    <property type="entry name" value="PKS_DH_N"/>
</dbReference>
<keyword evidence="20" id="KW-0443">Lipid metabolism</keyword>
<evidence type="ECO:0000313" key="68">
    <source>
        <dbReference type="Proteomes" id="UP000494040"/>
    </source>
</evidence>
<reference evidence="67" key="1">
    <citation type="submission" date="2022-01" db="UniProtKB">
        <authorList>
            <consortium name="EnsemblMetazoa"/>
        </authorList>
    </citation>
    <scope>IDENTIFICATION</scope>
</reference>
<dbReference type="InterPro" id="IPR049900">
    <property type="entry name" value="PKS_mFAS_DH"/>
</dbReference>
<dbReference type="InterPro" id="IPR020841">
    <property type="entry name" value="PKS_Beta-ketoAc_synthase_dom"/>
</dbReference>
<dbReference type="Pfam" id="PF21089">
    <property type="entry name" value="PKS_DH_N"/>
    <property type="match status" value="1"/>
</dbReference>
<evidence type="ECO:0000256" key="53">
    <source>
        <dbReference type="ARBA" id="ARBA00048704"/>
    </source>
</evidence>
<dbReference type="InterPro" id="IPR014030">
    <property type="entry name" value="Ketoacyl_synth_N"/>
</dbReference>
<proteinExistence type="predicted"/>
<evidence type="ECO:0000256" key="59">
    <source>
        <dbReference type="ARBA" id="ARBA00049414"/>
    </source>
</evidence>
<comment type="function">
    <text evidence="32">Fatty acid synthetase is a multifunctional enzyme that catalyzes the de novo biosynthesis of long-chain saturated fatty acids starting from acetyl-CoA and malonyl-CoA in the presence of NADPH. This multifunctional protein contains 7 catalytic activities and a site for the binding of the prosthetic group 4'-phosphopantetheine of the acyl carrier protein ([ACP]) domain.</text>
</comment>
<keyword evidence="10" id="KW-0597">Phosphoprotein</keyword>
<dbReference type="Pfam" id="PF13602">
    <property type="entry name" value="ADH_zinc_N_2"/>
    <property type="match status" value="1"/>
</dbReference>
<dbReference type="InterPro" id="IPR036291">
    <property type="entry name" value="NAD(P)-bd_dom_sf"/>
</dbReference>
<keyword evidence="9" id="KW-0444">Lipid biosynthesis</keyword>
<dbReference type="PANTHER" id="PTHR43775">
    <property type="entry name" value="FATTY ACID SYNTHASE"/>
    <property type="match status" value="1"/>
</dbReference>
<comment type="catalytic activity">
    <reaction evidence="43">
        <text>3-oxobutanoyl-[ACP] + NADPH + H(+) = (3R)-hydroxybutanoyl-[ACP] + NADP(+)</text>
        <dbReference type="Rhea" id="RHEA:41804"/>
        <dbReference type="Rhea" id="RHEA-COMP:9625"/>
        <dbReference type="Rhea" id="RHEA-COMP:9626"/>
        <dbReference type="ChEBI" id="CHEBI:15378"/>
        <dbReference type="ChEBI" id="CHEBI:57783"/>
        <dbReference type="ChEBI" id="CHEBI:58349"/>
        <dbReference type="ChEBI" id="CHEBI:78450"/>
        <dbReference type="ChEBI" id="CHEBI:78451"/>
    </reaction>
    <physiologicalReaction direction="left-to-right" evidence="43">
        <dbReference type="Rhea" id="RHEA:41805"/>
    </physiologicalReaction>
</comment>
<dbReference type="OMA" id="LGWHEFK"/>
<keyword evidence="18" id="KW-0560">Oxidoreductase</keyword>
<evidence type="ECO:0000256" key="64">
    <source>
        <dbReference type="PROSITE-ProRule" id="PRU01363"/>
    </source>
</evidence>
<evidence type="ECO:0000256" key="27">
    <source>
        <dbReference type="ARBA" id="ARBA00023394"/>
    </source>
</evidence>
<evidence type="ECO:0000256" key="34">
    <source>
        <dbReference type="ARBA" id="ARBA00047300"/>
    </source>
</evidence>
<dbReference type="InterPro" id="IPR036736">
    <property type="entry name" value="ACP-like_sf"/>
</dbReference>
<keyword evidence="15" id="KW-0521">NADP</keyword>
<dbReference type="SMART" id="SM00829">
    <property type="entry name" value="PKS_ER"/>
    <property type="match status" value="1"/>
</dbReference>
<dbReference type="Gene3D" id="3.40.366.10">
    <property type="entry name" value="Malonyl-Coenzyme A Acyl Carrier Protein, domain 2"/>
    <property type="match status" value="1"/>
</dbReference>
<dbReference type="PANTHER" id="PTHR43775:SF7">
    <property type="entry name" value="FATTY ACID SYNTHASE"/>
    <property type="match status" value="1"/>
</dbReference>
<evidence type="ECO:0000256" key="33">
    <source>
        <dbReference type="ARBA" id="ARBA00044883"/>
    </source>
</evidence>
<dbReference type="KEGG" id="clec:106667275"/>
<dbReference type="OrthoDB" id="329835at2759"/>
<feature type="active site" description="Proton acceptor; for dehydratase activity" evidence="64">
    <location>
        <position position="891"/>
    </location>
</feature>
<evidence type="ECO:0000256" key="12">
    <source>
        <dbReference type="ARBA" id="ARBA00022799"/>
    </source>
</evidence>
<dbReference type="SMART" id="SM00825">
    <property type="entry name" value="PKS_KS"/>
    <property type="match status" value="1"/>
</dbReference>
<dbReference type="InterPro" id="IPR016036">
    <property type="entry name" value="Malonyl_transacylase_ACP-bd"/>
</dbReference>
<evidence type="ECO:0000256" key="1">
    <source>
        <dbReference type="ARBA" id="ARBA00005189"/>
    </source>
</evidence>
<evidence type="ECO:0000256" key="15">
    <source>
        <dbReference type="ARBA" id="ARBA00022857"/>
    </source>
</evidence>
<comment type="pathway">
    <text evidence="1">Lipid metabolism.</text>
</comment>
<evidence type="ECO:0000256" key="39">
    <source>
        <dbReference type="ARBA" id="ARBA00047500"/>
    </source>
</evidence>
<comment type="catalytic activity">
    <reaction evidence="42">
        <text>(2E)-hexenoyl-[ACP] + NADPH + H(+) = hexanoyl-[ACP] + NADP(+)</text>
        <dbReference type="Rhea" id="RHEA:41832"/>
        <dbReference type="Rhea" id="RHEA-COMP:9631"/>
        <dbReference type="Rhea" id="RHEA-COMP:9632"/>
        <dbReference type="ChEBI" id="CHEBI:15378"/>
        <dbReference type="ChEBI" id="CHEBI:57783"/>
        <dbReference type="ChEBI" id="CHEBI:58349"/>
        <dbReference type="ChEBI" id="CHEBI:78458"/>
        <dbReference type="ChEBI" id="CHEBI:78459"/>
    </reaction>
    <physiologicalReaction direction="left-to-right" evidence="42">
        <dbReference type="Rhea" id="RHEA:41833"/>
    </physiologicalReaction>
</comment>
<dbReference type="GO" id="GO:0016297">
    <property type="term" value="F:fatty acyl-[ACP] hydrolase activity"/>
    <property type="evidence" value="ECO:0007669"/>
    <property type="project" value="UniProtKB-EC"/>
</dbReference>
<dbReference type="EC" id="1.3.1.39" evidence="2"/>
<evidence type="ECO:0000256" key="58">
    <source>
        <dbReference type="ARBA" id="ARBA00049263"/>
    </source>
</evidence>
<dbReference type="UniPathway" id="UPA00094"/>
<comment type="catalytic activity">
    <reaction evidence="44">
        <text>acetyl-[ACP] + malonyl-[ACP] + H(+) = 3-oxobutanoyl-[ACP] + holo-[ACP] + CO2</text>
        <dbReference type="Rhea" id="RHEA:41800"/>
        <dbReference type="Rhea" id="RHEA-COMP:9621"/>
        <dbReference type="Rhea" id="RHEA-COMP:9623"/>
        <dbReference type="Rhea" id="RHEA-COMP:9625"/>
        <dbReference type="Rhea" id="RHEA-COMP:9685"/>
        <dbReference type="ChEBI" id="CHEBI:15378"/>
        <dbReference type="ChEBI" id="CHEBI:16526"/>
        <dbReference type="ChEBI" id="CHEBI:64479"/>
        <dbReference type="ChEBI" id="CHEBI:78446"/>
        <dbReference type="ChEBI" id="CHEBI:78449"/>
        <dbReference type="ChEBI" id="CHEBI:78450"/>
    </reaction>
    <physiologicalReaction direction="left-to-right" evidence="44">
        <dbReference type="Rhea" id="RHEA:41801"/>
    </physiologicalReaction>
</comment>
<dbReference type="SUPFAM" id="SSF53901">
    <property type="entry name" value="Thiolase-like"/>
    <property type="match status" value="1"/>
</dbReference>
<evidence type="ECO:0000256" key="54">
    <source>
        <dbReference type="ARBA" id="ARBA00048935"/>
    </source>
</evidence>
<evidence type="ECO:0000256" key="23">
    <source>
        <dbReference type="ARBA" id="ARBA00023332"/>
    </source>
</evidence>
<evidence type="ECO:0000256" key="9">
    <source>
        <dbReference type="ARBA" id="ARBA00022516"/>
    </source>
</evidence>
<dbReference type="SUPFAM" id="SSF47336">
    <property type="entry name" value="ACP-like"/>
    <property type="match status" value="1"/>
</dbReference>
<dbReference type="EC" id="1.1.1.100" evidence="5"/>
<dbReference type="PROSITE" id="PS52004">
    <property type="entry name" value="KS3_2"/>
    <property type="match status" value="1"/>
</dbReference>
<evidence type="ECO:0000256" key="45">
    <source>
        <dbReference type="ARBA" id="ARBA00048051"/>
    </source>
</evidence>
<comment type="catalytic activity">
    <reaction evidence="51">
        <text>a 2,3-saturated acyl-[ACP] + NADP(+) = a (2E)-enoyl-[ACP] + NADPH + H(+)</text>
        <dbReference type="Rhea" id="RHEA:22564"/>
        <dbReference type="Rhea" id="RHEA-COMP:9925"/>
        <dbReference type="Rhea" id="RHEA-COMP:9926"/>
        <dbReference type="ChEBI" id="CHEBI:15378"/>
        <dbReference type="ChEBI" id="CHEBI:57783"/>
        <dbReference type="ChEBI" id="CHEBI:58349"/>
        <dbReference type="ChEBI" id="CHEBI:78784"/>
        <dbReference type="ChEBI" id="CHEBI:78785"/>
        <dbReference type="EC" id="1.3.1.39"/>
    </reaction>
    <physiologicalReaction direction="right-to-left" evidence="51">
        <dbReference type="Rhea" id="RHEA:22566"/>
    </physiologicalReaction>
</comment>
<evidence type="ECO:0000256" key="20">
    <source>
        <dbReference type="ARBA" id="ARBA00023098"/>
    </source>
</evidence>
<feature type="region of interest" description="N-terminal hotdog fold" evidence="64">
    <location>
        <begin position="854"/>
        <end position="980"/>
    </location>
</feature>
<comment type="catalytic activity">
    <reaction evidence="52">
        <text>holo-[ACP] + acetyl-CoA = acetyl-[ACP] + CoA</text>
        <dbReference type="Rhea" id="RHEA:41788"/>
        <dbReference type="Rhea" id="RHEA-COMP:9621"/>
        <dbReference type="Rhea" id="RHEA-COMP:9685"/>
        <dbReference type="ChEBI" id="CHEBI:57287"/>
        <dbReference type="ChEBI" id="CHEBI:57288"/>
        <dbReference type="ChEBI" id="CHEBI:64479"/>
        <dbReference type="ChEBI" id="CHEBI:78446"/>
        <dbReference type="EC" id="2.3.1.38"/>
    </reaction>
    <physiologicalReaction direction="left-to-right" evidence="52">
        <dbReference type="Rhea" id="RHEA:41789"/>
    </physiologicalReaction>
</comment>
<keyword evidence="21" id="KW-0275">Fatty acid biosynthesis</keyword>
<evidence type="ECO:0000256" key="37">
    <source>
        <dbReference type="ARBA" id="ARBA00047440"/>
    </source>
</evidence>
<dbReference type="SMART" id="SM00827">
    <property type="entry name" value="PKS_AT"/>
    <property type="match status" value="1"/>
</dbReference>
<evidence type="ECO:0000256" key="44">
    <source>
        <dbReference type="ARBA" id="ARBA00047961"/>
    </source>
</evidence>
<feature type="region of interest" description="C-terminal hotdog fold" evidence="64">
    <location>
        <begin position="992"/>
        <end position="1133"/>
    </location>
</feature>
<keyword evidence="8" id="KW-0596">Phosphopantetheine</keyword>
<evidence type="ECO:0000256" key="14">
    <source>
        <dbReference type="ARBA" id="ARBA00022832"/>
    </source>
</evidence>
<comment type="catalytic activity">
    <reaction evidence="56">
        <text>decanoyl-[ACP] + malonyl-[ACP] + H(+) = 3-oxododecanoyl-[ACP] + holo-[ACP] + CO2</text>
        <dbReference type="Rhea" id="RHEA:41868"/>
        <dbReference type="Rhea" id="RHEA-COMP:9623"/>
        <dbReference type="Rhea" id="RHEA-COMP:9640"/>
        <dbReference type="Rhea" id="RHEA-COMP:9641"/>
        <dbReference type="Rhea" id="RHEA-COMP:9685"/>
        <dbReference type="ChEBI" id="CHEBI:15378"/>
        <dbReference type="ChEBI" id="CHEBI:16526"/>
        <dbReference type="ChEBI" id="CHEBI:64479"/>
        <dbReference type="ChEBI" id="CHEBI:78449"/>
        <dbReference type="ChEBI" id="CHEBI:78468"/>
        <dbReference type="ChEBI" id="CHEBI:78469"/>
    </reaction>
    <physiologicalReaction direction="left-to-right" evidence="56">
        <dbReference type="Rhea" id="RHEA:41869"/>
    </physiologicalReaction>
</comment>
<dbReference type="GO" id="GO:0006633">
    <property type="term" value="P:fatty acid biosynthetic process"/>
    <property type="evidence" value="ECO:0007669"/>
    <property type="project" value="UniProtKB-UniPathway"/>
</dbReference>
<dbReference type="InterPro" id="IPR029058">
    <property type="entry name" value="AB_hydrolase_fold"/>
</dbReference>
<evidence type="ECO:0000313" key="67">
    <source>
        <dbReference type="EnsemblMetazoa" id="XP_014250611.1"/>
    </source>
</evidence>
<dbReference type="Gene3D" id="3.30.70.3290">
    <property type="match status" value="1"/>
</dbReference>
<evidence type="ECO:0000256" key="42">
    <source>
        <dbReference type="ARBA" id="ARBA00047897"/>
    </source>
</evidence>
<dbReference type="InterPro" id="IPR016039">
    <property type="entry name" value="Thiolase-like"/>
</dbReference>
<dbReference type="SUPFAM" id="SSF53474">
    <property type="entry name" value="alpha/beta-Hydrolases"/>
    <property type="match status" value="1"/>
</dbReference>
<evidence type="ECO:0000256" key="55">
    <source>
        <dbReference type="ARBA" id="ARBA00049019"/>
    </source>
</evidence>
<keyword evidence="22" id="KW-0511">Multifunctional enzyme</keyword>
<comment type="catalytic activity">
    <reaction evidence="26">
        <text>(3R)-hydroxydecanoyl-[ACP] = (2E)-decenoyl-[ACP] + H2O</text>
        <dbReference type="Rhea" id="RHEA:41860"/>
        <dbReference type="Rhea" id="RHEA-COMP:9638"/>
        <dbReference type="Rhea" id="RHEA-COMP:9639"/>
        <dbReference type="ChEBI" id="CHEBI:15377"/>
        <dbReference type="ChEBI" id="CHEBI:78466"/>
        <dbReference type="ChEBI" id="CHEBI:78467"/>
    </reaction>
    <physiologicalReaction direction="left-to-right" evidence="26">
        <dbReference type="Rhea" id="RHEA:41861"/>
    </physiologicalReaction>
</comment>
<evidence type="ECO:0000256" key="30">
    <source>
        <dbReference type="ARBA" id="ARBA00023401"/>
    </source>
</evidence>
<comment type="catalytic activity">
    <reaction evidence="23">
        <text>(3R)-hydroxyoctanoyl-[ACP] = (2E)-octenoyl-[ACP] + H2O</text>
        <dbReference type="Rhea" id="RHEA:41844"/>
        <dbReference type="Rhea" id="RHEA-COMP:9634"/>
        <dbReference type="Rhea" id="RHEA-COMP:9635"/>
        <dbReference type="ChEBI" id="CHEBI:15377"/>
        <dbReference type="ChEBI" id="CHEBI:78461"/>
        <dbReference type="ChEBI" id="CHEBI:78462"/>
    </reaction>
    <physiologicalReaction direction="left-to-right" evidence="23">
        <dbReference type="Rhea" id="RHEA:41845"/>
    </physiologicalReaction>
</comment>
<dbReference type="EC" id="3.1.2.14" evidence="3"/>
<feature type="active site" description="Proton donor; for dehydratase activity" evidence="64">
    <location>
        <position position="1041"/>
    </location>
</feature>
<comment type="catalytic activity">
    <reaction evidence="37">
        <text>3-oxodecanoyl-[ACP] + NADPH + H(+) = (3R)-hydroxydecanoyl-[ACP] + NADP(+)</text>
        <dbReference type="Rhea" id="RHEA:41856"/>
        <dbReference type="Rhea" id="RHEA-COMP:9637"/>
        <dbReference type="Rhea" id="RHEA-COMP:9638"/>
        <dbReference type="ChEBI" id="CHEBI:15378"/>
        <dbReference type="ChEBI" id="CHEBI:57783"/>
        <dbReference type="ChEBI" id="CHEBI:58349"/>
        <dbReference type="ChEBI" id="CHEBI:78464"/>
        <dbReference type="ChEBI" id="CHEBI:78466"/>
    </reaction>
    <physiologicalReaction direction="left-to-right" evidence="37">
        <dbReference type="Rhea" id="RHEA:41857"/>
    </physiologicalReaction>
</comment>
<dbReference type="InterPro" id="IPR013968">
    <property type="entry name" value="PKS_KR"/>
</dbReference>
<dbReference type="InterPro" id="IPR042104">
    <property type="entry name" value="PKS_dehydratase_sf"/>
</dbReference>
<evidence type="ECO:0000256" key="38">
    <source>
        <dbReference type="ARBA" id="ARBA00047451"/>
    </source>
</evidence>
<dbReference type="Pfam" id="PF00698">
    <property type="entry name" value="Acyl_transf_1"/>
    <property type="match status" value="1"/>
</dbReference>
<keyword evidence="12" id="KW-0702">S-nitrosylation</keyword>
<accession>A0A8I6RSC6</accession>
<evidence type="ECO:0000259" key="66">
    <source>
        <dbReference type="PROSITE" id="PS52019"/>
    </source>
</evidence>
<dbReference type="Gene3D" id="3.10.129.110">
    <property type="entry name" value="Polyketide synthase dehydratase"/>
    <property type="match status" value="1"/>
</dbReference>
<dbReference type="InterPro" id="IPR011032">
    <property type="entry name" value="GroES-like_sf"/>
</dbReference>
<name>A0A8I6RSC6_CIMLE</name>
<evidence type="ECO:0000256" key="21">
    <source>
        <dbReference type="ARBA" id="ARBA00023160"/>
    </source>
</evidence>
<evidence type="ECO:0000256" key="6">
    <source>
        <dbReference type="ARBA" id="ARBA00013191"/>
    </source>
</evidence>
<comment type="catalytic activity">
    <reaction evidence="47">
        <text>tetradecanoyl-[ACP] + H2O = tetradecanoate + holo-[ACP] + H(+)</text>
        <dbReference type="Rhea" id="RHEA:30123"/>
        <dbReference type="Rhea" id="RHEA-COMP:9648"/>
        <dbReference type="Rhea" id="RHEA-COMP:9685"/>
        <dbReference type="ChEBI" id="CHEBI:15377"/>
        <dbReference type="ChEBI" id="CHEBI:15378"/>
        <dbReference type="ChEBI" id="CHEBI:30807"/>
        <dbReference type="ChEBI" id="CHEBI:64479"/>
        <dbReference type="ChEBI" id="CHEBI:78477"/>
        <dbReference type="EC" id="3.1.2.14"/>
    </reaction>
    <physiologicalReaction direction="left-to-right" evidence="47">
        <dbReference type="Rhea" id="RHEA:30124"/>
    </physiologicalReaction>
</comment>
<comment type="catalytic activity">
    <reaction evidence="36">
        <text>a (3R)-hydroxyacyl-[ACP] + NADP(+) = a 3-oxoacyl-[ACP] + NADPH + H(+)</text>
        <dbReference type="Rhea" id="RHEA:17397"/>
        <dbReference type="Rhea" id="RHEA-COMP:9916"/>
        <dbReference type="Rhea" id="RHEA-COMP:9945"/>
        <dbReference type="ChEBI" id="CHEBI:15378"/>
        <dbReference type="ChEBI" id="CHEBI:57783"/>
        <dbReference type="ChEBI" id="CHEBI:58349"/>
        <dbReference type="ChEBI" id="CHEBI:78776"/>
        <dbReference type="ChEBI" id="CHEBI:78827"/>
        <dbReference type="EC" id="1.1.1.100"/>
    </reaction>
    <physiologicalReaction direction="right-to-left" evidence="36">
        <dbReference type="Rhea" id="RHEA:17399"/>
    </physiologicalReaction>
</comment>
<comment type="catalytic activity">
    <reaction evidence="54">
        <text>3-oxotetradecanoyl-[ACP] + NADPH + H(+) = (3R)-hydroxytetradecanoyl-[ACP] + NADP(+)</text>
        <dbReference type="Rhea" id="RHEA:41888"/>
        <dbReference type="Rhea" id="RHEA-COMP:9645"/>
        <dbReference type="Rhea" id="RHEA-COMP:9646"/>
        <dbReference type="ChEBI" id="CHEBI:15378"/>
        <dbReference type="ChEBI" id="CHEBI:57783"/>
        <dbReference type="ChEBI" id="CHEBI:58349"/>
        <dbReference type="ChEBI" id="CHEBI:78473"/>
        <dbReference type="ChEBI" id="CHEBI:78474"/>
    </reaction>
    <physiologicalReaction direction="left-to-right" evidence="54">
        <dbReference type="Rhea" id="RHEA:41889"/>
    </physiologicalReaction>
</comment>
<dbReference type="GO" id="GO:0141148">
    <property type="term" value="F:enoyl-[acyl-carrier-protein] reductase (NADPH) activity"/>
    <property type="evidence" value="ECO:0007669"/>
    <property type="project" value="UniProtKB-EC"/>
</dbReference>
<evidence type="ECO:0000256" key="52">
    <source>
        <dbReference type="ARBA" id="ARBA00048691"/>
    </source>
</evidence>
<evidence type="ECO:0000256" key="17">
    <source>
        <dbReference type="ARBA" id="ARBA00022990"/>
    </source>
</evidence>
<evidence type="ECO:0000256" key="29">
    <source>
        <dbReference type="ARBA" id="ARBA00023399"/>
    </source>
</evidence>
<comment type="catalytic activity">
    <reaction evidence="46">
        <text>(2E)-dodecenoyl-[ACP] + NADPH + H(+) = dodecanoyl-[ACP] + NADP(+)</text>
        <dbReference type="Rhea" id="RHEA:41880"/>
        <dbReference type="Rhea" id="RHEA-COMP:9643"/>
        <dbReference type="Rhea" id="RHEA-COMP:9644"/>
        <dbReference type="ChEBI" id="CHEBI:15378"/>
        <dbReference type="ChEBI" id="CHEBI:57783"/>
        <dbReference type="ChEBI" id="CHEBI:58349"/>
        <dbReference type="ChEBI" id="CHEBI:65264"/>
        <dbReference type="ChEBI" id="CHEBI:78472"/>
    </reaction>
    <physiologicalReaction direction="left-to-right" evidence="46">
        <dbReference type="Rhea" id="RHEA:41881"/>
    </physiologicalReaction>
</comment>
<evidence type="ECO:0000256" key="24">
    <source>
        <dbReference type="ARBA" id="ARBA00023351"/>
    </source>
</evidence>
<evidence type="ECO:0000256" key="2">
    <source>
        <dbReference type="ARBA" id="ARBA00012004"/>
    </source>
</evidence>
<dbReference type="InterPro" id="IPR018201">
    <property type="entry name" value="Ketoacyl_synth_AS"/>
</dbReference>
<dbReference type="SUPFAM" id="SSF51735">
    <property type="entry name" value="NAD(P)-binding Rossmann-fold domains"/>
    <property type="match status" value="2"/>
</dbReference>
<comment type="catalytic activity">
    <reaction evidence="38">
        <text>tetradecanoyl-[ACP] + malonyl-[ACP] + H(+) = 3-oxohexadecanoyl-[ACP] + holo-[ACP] + CO2</text>
        <dbReference type="Rhea" id="RHEA:41900"/>
        <dbReference type="Rhea" id="RHEA-COMP:9623"/>
        <dbReference type="Rhea" id="RHEA-COMP:9648"/>
        <dbReference type="Rhea" id="RHEA-COMP:9649"/>
        <dbReference type="Rhea" id="RHEA-COMP:9685"/>
        <dbReference type="ChEBI" id="CHEBI:15378"/>
        <dbReference type="ChEBI" id="CHEBI:16526"/>
        <dbReference type="ChEBI" id="CHEBI:64479"/>
        <dbReference type="ChEBI" id="CHEBI:78449"/>
        <dbReference type="ChEBI" id="CHEBI:78477"/>
        <dbReference type="ChEBI" id="CHEBI:78478"/>
    </reaction>
    <physiologicalReaction direction="left-to-right" evidence="38">
        <dbReference type="Rhea" id="RHEA:41901"/>
    </physiologicalReaction>
</comment>
<dbReference type="CDD" id="cd08954">
    <property type="entry name" value="KR_1_FAS_SDR_x"/>
    <property type="match status" value="1"/>
</dbReference>
<dbReference type="GO" id="GO:0004312">
    <property type="term" value="F:fatty acid synthase activity"/>
    <property type="evidence" value="ECO:0007669"/>
    <property type="project" value="UniProtKB-EC"/>
</dbReference>
<dbReference type="Gene3D" id="3.40.47.10">
    <property type="match status" value="1"/>
</dbReference>
<comment type="catalytic activity">
    <reaction evidence="40">
        <text>dodecanoyl-[ACP] + malonyl-[ACP] + H(+) = 3-oxotetradecanoyl-[ACP] + holo-[ACP] + CO2</text>
        <dbReference type="Rhea" id="RHEA:41884"/>
        <dbReference type="Rhea" id="RHEA-COMP:9623"/>
        <dbReference type="Rhea" id="RHEA-COMP:9644"/>
        <dbReference type="Rhea" id="RHEA-COMP:9645"/>
        <dbReference type="Rhea" id="RHEA-COMP:9685"/>
        <dbReference type="ChEBI" id="CHEBI:15378"/>
        <dbReference type="ChEBI" id="CHEBI:16526"/>
        <dbReference type="ChEBI" id="CHEBI:64479"/>
        <dbReference type="ChEBI" id="CHEBI:65264"/>
        <dbReference type="ChEBI" id="CHEBI:78449"/>
        <dbReference type="ChEBI" id="CHEBI:78473"/>
    </reaction>
    <physiologicalReaction direction="left-to-right" evidence="40">
        <dbReference type="Rhea" id="RHEA:41885"/>
    </physiologicalReaction>
</comment>
<evidence type="ECO:0000256" key="11">
    <source>
        <dbReference type="ARBA" id="ARBA00022679"/>
    </source>
</evidence>
<dbReference type="Pfam" id="PF16197">
    <property type="entry name" value="KAsynt_C_assoc"/>
    <property type="match status" value="1"/>
</dbReference>
<dbReference type="InterPro" id="IPR016035">
    <property type="entry name" value="Acyl_Trfase/lysoPLipase"/>
</dbReference>
<evidence type="ECO:0000256" key="40">
    <source>
        <dbReference type="ARBA" id="ARBA00047578"/>
    </source>
</evidence>
<comment type="catalytic activity">
    <reaction evidence="29">
        <text>(3R)-hydroxyoctadecanoyl-[ACP] = (2E)-octadecenoyl-[ACP] + H2O</text>
        <dbReference type="Rhea" id="RHEA:41924"/>
        <dbReference type="Rhea" id="RHEA-COMP:9654"/>
        <dbReference type="Rhea" id="RHEA-COMP:9655"/>
        <dbReference type="ChEBI" id="CHEBI:15377"/>
        <dbReference type="ChEBI" id="CHEBI:78488"/>
        <dbReference type="ChEBI" id="CHEBI:78489"/>
    </reaction>
    <physiologicalReaction direction="left-to-right" evidence="29">
        <dbReference type="Rhea" id="RHEA:41925"/>
    </physiologicalReaction>
</comment>
<evidence type="ECO:0000256" key="48">
    <source>
        <dbReference type="ARBA" id="ARBA00048420"/>
    </source>
</evidence>
<comment type="catalytic activity">
    <reaction evidence="62">
        <text>(2E)-decenoyl-[ACP] + NADPH + H(+) = decanoyl-[ACP] + NADP(+)</text>
        <dbReference type="Rhea" id="RHEA:41864"/>
        <dbReference type="Rhea" id="RHEA-COMP:9639"/>
        <dbReference type="Rhea" id="RHEA-COMP:9640"/>
        <dbReference type="ChEBI" id="CHEBI:15378"/>
        <dbReference type="ChEBI" id="CHEBI:57783"/>
        <dbReference type="ChEBI" id="CHEBI:58349"/>
        <dbReference type="ChEBI" id="CHEBI:78467"/>
        <dbReference type="ChEBI" id="CHEBI:78468"/>
    </reaction>
    <physiologicalReaction direction="left-to-right" evidence="62">
        <dbReference type="Rhea" id="RHEA:41865"/>
    </physiologicalReaction>
</comment>
<comment type="catalytic activity">
    <reaction evidence="24">
        <text>(3R)-hydroxydodecanoyl-[ACP] = (2E)-dodecenoyl-[ACP] + H2O</text>
        <dbReference type="Rhea" id="RHEA:41876"/>
        <dbReference type="Rhea" id="RHEA-COMP:9642"/>
        <dbReference type="Rhea" id="RHEA-COMP:9643"/>
        <dbReference type="ChEBI" id="CHEBI:15377"/>
        <dbReference type="ChEBI" id="CHEBI:78470"/>
        <dbReference type="ChEBI" id="CHEBI:78472"/>
    </reaction>
    <physiologicalReaction direction="left-to-right" evidence="24">
        <dbReference type="Rhea" id="RHEA:41877"/>
    </physiologicalReaction>
</comment>
<organism evidence="67 68">
    <name type="scientific">Cimex lectularius</name>
    <name type="common">Bed bug</name>
    <name type="synonym">Acanthia lectularia</name>
    <dbReference type="NCBI Taxonomy" id="79782"/>
    <lineage>
        <taxon>Eukaryota</taxon>
        <taxon>Metazoa</taxon>
        <taxon>Ecdysozoa</taxon>
        <taxon>Arthropoda</taxon>
        <taxon>Hexapoda</taxon>
        <taxon>Insecta</taxon>
        <taxon>Pterygota</taxon>
        <taxon>Neoptera</taxon>
        <taxon>Paraneoptera</taxon>
        <taxon>Hemiptera</taxon>
        <taxon>Heteroptera</taxon>
        <taxon>Panheteroptera</taxon>
        <taxon>Cimicomorpha</taxon>
        <taxon>Cimicidae</taxon>
        <taxon>Cimex</taxon>
    </lineage>
</organism>
<dbReference type="PROSITE" id="PS00606">
    <property type="entry name" value="KS3_1"/>
    <property type="match status" value="1"/>
</dbReference>
<evidence type="ECO:0000256" key="32">
    <source>
        <dbReference type="ARBA" id="ARBA00023442"/>
    </source>
</evidence>
<dbReference type="SUPFAM" id="SSF50129">
    <property type="entry name" value="GroES-like"/>
    <property type="match status" value="1"/>
</dbReference>
<dbReference type="SUPFAM" id="SSF52151">
    <property type="entry name" value="FabD/lysophospholipase-like"/>
    <property type="match status" value="1"/>
</dbReference>